<keyword evidence="4 7" id="KW-0133">Cell shape</keyword>
<evidence type="ECO:0000313" key="11">
    <source>
        <dbReference type="Proteomes" id="UP001596472"/>
    </source>
</evidence>
<feature type="domain" description="L,D-TPase catalytic" evidence="9">
    <location>
        <begin position="70"/>
        <end position="202"/>
    </location>
</feature>
<evidence type="ECO:0000256" key="1">
    <source>
        <dbReference type="ARBA" id="ARBA00004752"/>
    </source>
</evidence>
<comment type="similarity">
    <text evidence="2">Belongs to the YkuD family.</text>
</comment>
<evidence type="ECO:0000256" key="7">
    <source>
        <dbReference type="PROSITE-ProRule" id="PRU01373"/>
    </source>
</evidence>
<reference evidence="11" key="1">
    <citation type="journal article" date="2019" name="Int. J. Syst. Evol. Microbiol.">
        <title>The Global Catalogue of Microorganisms (GCM) 10K type strain sequencing project: providing services to taxonomists for standard genome sequencing and annotation.</title>
        <authorList>
            <consortium name="The Broad Institute Genomics Platform"/>
            <consortium name="The Broad Institute Genome Sequencing Center for Infectious Disease"/>
            <person name="Wu L."/>
            <person name="Ma J."/>
        </authorList>
    </citation>
    <scope>NUCLEOTIDE SEQUENCE [LARGE SCALE GENOMIC DNA]</scope>
    <source>
        <strain evidence="11">CGMCC 4.1467</strain>
    </source>
</reference>
<evidence type="ECO:0000259" key="9">
    <source>
        <dbReference type="PROSITE" id="PS52029"/>
    </source>
</evidence>
<evidence type="ECO:0000256" key="6">
    <source>
        <dbReference type="ARBA" id="ARBA00023316"/>
    </source>
</evidence>
<protein>
    <submittedName>
        <fullName evidence="10">Murein L,D-transpeptidase family protein</fullName>
        <ecNumber evidence="10">2.-.-.-</ecNumber>
    </submittedName>
</protein>
<dbReference type="RefSeq" id="WP_379711400.1">
    <property type="nucleotide sequence ID" value="NZ_JBHTBS010000003.1"/>
</dbReference>
<dbReference type="PANTHER" id="PTHR36699:SF1">
    <property type="entry name" value="L,D-TRANSPEPTIDASE YAFK-RELATED"/>
    <property type="match status" value="1"/>
</dbReference>
<name>A0ABW2L6U2_9BACT</name>
<evidence type="ECO:0000313" key="10">
    <source>
        <dbReference type="EMBL" id="MFC7337265.1"/>
    </source>
</evidence>
<dbReference type="InterPro" id="IPR005490">
    <property type="entry name" value="LD_TPept_cat_dom"/>
</dbReference>
<dbReference type="Proteomes" id="UP001596472">
    <property type="component" value="Unassembled WGS sequence"/>
</dbReference>
<gene>
    <name evidence="10" type="ORF">ACFQY0_08765</name>
</gene>
<feature type="active site" description="Nucleophile" evidence="7">
    <location>
        <position position="171"/>
    </location>
</feature>
<sequence>MRRILVIACLTLVSCRGQDGEPSNNVEPEAPQSARAKLPGPARAADAAKRVRPDLERDLTAKDLHFGDPVYLRAFKEEKLLELWIQHRKSGKFVLFRSYPVAASSGKLGPKLAEGDLQVPEGFYFVPRDGMKPDSTFHLAFNIGYPNAYDRHHGRDGSFIMIHGNRVSIGCLAMTDSKIEEIYTLCDAALTNGQKYFRVHFFPFRMSDERLARTSDSEWHDFWSNLKEGYDYFEEKRVPPDVSVKNGRYVFE</sequence>
<evidence type="ECO:0000256" key="4">
    <source>
        <dbReference type="ARBA" id="ARBA00022960"/>
    </source>
</evidence>
<feature type="region of interest" description="Disordered" evidence="8">
    <location>
        <begin position="18"/>
        <end position="50"/>
    </location>
</feature>
<dbReference type="GO" id="GO:0016740">
    <property type="term" value="F:transferase activity"/>
    <property type="evidence" value="ECO:0007669"/>
    <property type="project" value="UniProtKB-KW"/>
</dbReference>
<proteinExistence type="inferred from homology"/>
<evidence type="ECO:0000256" key="5">
    <source>
        <dbReference type="ARBA" id="ARBA00022984"/>
    </source>
</evidence>
<comment type="pathway">
    <text evidence="1 7">Cell wall biogenesis; peptidoglycan biosynthesis.</text>
</comment>
<feature type="active site" description="Proton donor/acceptor" evidence="7">
    <location>
        <position position="163"/>
    </location>
</feature>
<keyword evidence="3 10" id="KW-0808">Transferase</keyword>
<evidence type="ECO:0000256" key="2">
    <source>
        <dbReference type="ARBA" id="ARBA00005992"/>
    </source>
</evidence>
<evidence type="ECO:0000256" key="3">
    <source>
        <dbReference type="ARBA" id="ARBA00022679"/>
    </source>
</evidence>
<keyword evidence="5 7" id="KW-0573">Peptidoglycan synthesis</keyword>
<dbReference type="InterPro" id="IPR038063">
    <property type="entry name" value="Transpep_catalytic_dom"/>
</dbReference>
<dbReference type="PROSITE" id="PS51257">
    <property type="entry name" value="PROKAR_LIPOPROTEIN"/>
    <property type="match status" value="1"/>
</dbReference>
<organism evidence="10 11">
    <name type="scientific">Haloferula chungangensis</name>
    <dbReference type="NCBI Taxonomy" id="1048331"/>
    <lineage>
        <taxon>Bacteria</taxon>
        <taxon>Pseudomonadati</taxon>
        <taxon>Verrucomicrobiota</taxon>
        <taxon>Verrucomicrobiia</taxon>
        <taxon>Verrucomicrobiales</taxon>
        <taxon>Verrucomicrobiaceae</taxon>
        <taxon>Haloferula</taxon>
    </lineage>
</organism>
<keyword evidence="6 7" id="KW-0961">Cell wall biogenesis/degradation</keyword>
<keyword evidence="11" id="KW-1185">Reference proteome</keyword>
<evidence type="ECO:0000256" key="8">
    <source>
        <dbReference type="SAM" id="MobiDB-lite"/>
    </source>
</evidence>
<dbReference type="Pfam" id="PF03734">
    <property type="entry name" value="YkuD"/>
    <property type="match status" value="1"/>
</dbReference>
<dbReference type="PANTHER" id="PTHR36699">
    <property type="entry name" value="LD-TRANSPEPTIDASE"/>
    <property type="match status" value="1"/>
</dbReference>
<dbReference type="PROSITE" id="PS52029">
    <property type="entry name" value="LD_TPASE"/>
    <property type="match status" value="1"/>
</dbReference>
<dbReference type="EC" id="2.-.-.-" evidence="10"/>
<comment type="caution">
    <text evidence="10">The sequence shown here is derived from an EMBL/GenBank/DDBJ whole genome shotgun (WGS) entry which is preliminary data.</text>
</comment>
<accession>A0ABW2L6U2</accession>
<dbReference type="EMBL" id="JBHTBS010000003">
    <property type="protein sequence ID" value="MFC7337265.1"/>
    <property type="molecule type" value="Genomic_DNA"/>
</dbReference>
<dbReference type="CDD" id="cd16913">
    <property type="entry name" value="YkuD_like"/>
    <property type="match status" value="1"/>
</dbReference>
<dbReference type="SUPFAM" id="SSF141523">
    <property type="entry name" value="L,D-transpeptidase catalytic domain-like"/>
    <property type="match status" value="1"/>
</dbReference>